<dbReference type="EMBL" id="JACKWZ010000418">
    <property type="protein sequence ID" value="KAF9407974.1"/>
    <property type="molecule type" value="Genomic_DNA"/>
</dbReference>
<gene>
    <name evidence="2" type="ORF">HW555_012187</name>
</gene>
<organism evidence="2 3">
    <name type="scientific">Spodoptera exigua</name>
    <name type="common">Beet armyworm</name>
    <name type="synonym">Noctua fulgens</name>
    <dbReference type="NCBI Taxonomy" id="7107"/>
    <lineage>
        <taxon>Eukaryota</taxon>
        <taxon>Metazoa</taxon>
        <taxon>Ecdysozoa</taxon>
        <taxon>Arthropoda</taxon>
        <taxon>Hexapoda</taxon>
        <taxon>Insecta</taxon>
        <taxon>Pterygota</taxon>
        <taxon>Neoptera</taxon>
        <taxon>Endopterygota</taxon>
        <taxon>Lepidoptera</taxon>
        <taxon>Glossata</taxon>
        <taxon>Ditrysia</taxon>
        <taxon>Noctuoidea</taxon>
        <taxon>Noctuidae</taxon>
        <taxon>Amphipyrinae</taxon>
        <taxon>Spodoptera</taxon>
    </lineage>
</organism>
<dbReference type="Proteomes" id="UP000648187">
    <property type="component" value="Unassembled WGS sequence"/>
</dbReference>
<evidence type="ECO:0000313" key="3">
    <source>
        <dbReference type="Proteomes" id="UP000648187"/>
    </source>
</evidence>
<comment type="caution">
    <text evidence="2">The sequence shown here is derived from an EMBL/GenBank/DDBJ whole genome shotgun (WGS) entry which is preliminary data.</text>
</comment>
<evidence type="ECO:0000256" key="1">
    <source>
        <dbReference type="SAM" id="Coils"/>
    </source>
</evidence>
<name>A0A835G6E1_SPOEX</name>
<proteinExistence type="predicted"/>
<accession>A0A835G6E1</accession>
<keyword evidence="1" id="KW-0175">Coiled coil</keyword>
<dbReference type="AlphaFoldDB" id="A0A835G6E1"/>
<evidence type="ECO:0000313" key="2">
    <source>
        <dbReference type="EMBL" id="KAF9407974.1"/>
    </source>
</evidence>
<protein>
    <submittedName>
        <fullName evidence="2">Uncharacterized protein</fullName>
    </submittedName>
</protein>
<reference evidence="2" key="1">
    <citation type="submission" date="2020-08" db="EMBL/GenBank/DDBJ databases">
        <title>Spodoptera exigua strain:BAW_Kor-Di-RS1 Genome sequencing and assembly.</title>
        <authorList>
            <person name="Kim J."/>
            <person name="Nam H.Y."/>
            <person name="Kwon M."/>
            <person name="Choi J.H."/>
            <person name="Cho S.R."/>
            <person name="Kim G.-H."/>
        </authorList>
    </citation>
    <scope>NUCLEOTIDE SEQUENCE</scope>
    <source>
        <strain evidence="2">BAW_Kor-Di-RS1</strain>
        <tissue evidence="2">Whole-body</tissue>
    </source>
</reference>
<feature type="coiled-coil region" evidence="1">
    <location>
        <begin position="19"/>
        <end position="46"/>
    </location>
</feature>
<sequence length="129" mass="14602">MNLKFEEIKTEFSSNIKVVNEIKKENEQLKTTVKDLGMRLSLMEQQARSTNVEIQCLPGHNKEDLVSTVLNISKVISGDINESKIHHVTRIAKQSPANNPPKSIVVQFSSPQIRDNFLAASINFNKNKR</sequence>
<keyword evidence="3" id="KW-1185">Reference proteome</keyword>